<dbReference type="OrthoDB" id="419694at2759"/>
<dbReference type="Gene3D" id="3.20.170.30">
    <property type="match status" value="1"/>
</dbReference>
<dbReference type="GeneID" id="107559297"/>
<dbReference type="PANTHER" id="PTHR12684">
    <property type="entry name" value="PUTATIVE PHOSPHOTRANSFERASE"/>
    <property type="match status" value="1"/>
</dbReference>
<comment type="catalytic activity">
    <reaction evidence="6">
        <text>2'-phospho-[ligated tRNA] + NAD(+) = mature tRNA + ADP-alpha-D-ribose 1'',2''-cyclic phosphate + nicotinamide</text>
        <dbReference type="Rhea" id="RHEA:23324"/>
        <dbReference type="Rhea" id="RHEA-COMP:11106"/>
        <dbReference type="Rhea" id="RHEA-COMP:11107"/>
        <dbReference type="ChEBI" id="CHEBI:17154"/>
        <dbReference type="ChEBI" id="CHEBI:57540"/>
        <dbReference type="ChEBI" id="CHEBI:76596"/>
        <dbReference type="ChEBI" id="CHEBI:82883"/>
        <dbReference type="ChEBI" id="CHEBI:85027"/>
        <dbReference type="EC" id="2.7.1.160"/>
    </reaction>
</comment>
<name>A0A672N7V8_SINGR</name>
<dbReference type="Gene3D" id="1.10.10.970">
    <property type="entry name" value="RNA 2'-phosphotransferase, Tpt1/KptA family, N-terminal domain"/>
    <property type="match status" value="1"/>
</dbReference>
<reference evidence="7" key="1">
    <citation type="submission" date="2025-08" db="UniProtKB">
        <authorList>
            <consortium name="Ensembl"/>
        </authorList>
    </citation>
    <scope>IDENTIFICATION</scope>
</reference>
<reference evidence="7" key="2">
    <citation type="submission" date="2025-09" db="UniProtKB">
        <authorList>
            <consortium name="Ensembl"/>
        </authorList>
    </citation>
    <scope>IDENTIFICATION</scope>
</reference>
<organism evidence="7 8">
    <name type="scientific">Sinocyclocheilus grahami</name>
    <name type="common">Dianchi golden-line fish</name>
    <name type="synonym">Barbus grahami</name>
    <dbReference type="NCBI Taxonomy" id="75366"/>
    <lineage>
        <taxon>Eukaryota</taxon>
        <taxon>Metazoa</taxon>
        <taxon>Chordata</taxon>
        <taxon>Craniata</taxon>
        <taxon>Vertebrata</taxon>
        <taxon>Euteleostomi</taxon>
        <taxon>Actinopterygii</taxon>
        <taxon>Neopterygii</taxon>
        <taxon>Teleostei</taxon>
        <taxon>Ostariophysi</taxon>
        <taxon>Cypriniformes</taxon>
        <taxon>Cyprinidae</taxon>
        <taxon>Cyprininae</taxon>
        <taxon>Sinocyclocheilus</taxon>
    </lineage>
</organism>
<dbReference type="RefSeq" id="XP_016098549.1">
    <property type="nucleotide sequence ID" value="XM_016243063.1"/>
</dbReference>
<sequence length="257" mass="28932">MYRITRIKCNFIYPIVVLVNDTITSVSQMDCQPRGGRGNRNEESRDVRLSKSLSYALRHGASKMGLQMNSDGFVFVEELLAHKQFHSFSLEDVERVVATNDKQRFKLCHHPEDGHLHIRANQGHSVQVTDLELRAVALDDPDYPREAVHGSYMKHWPSIRSQGISRMNRTRIHLAPGLPGDGRVISGMRQSCDLAVYIDVAKAISDGIQFFWSENGVLLTPGDAAGMLPPCYFSRAQRLKPSRESHSQPAHQVLLNS</sequence>
<evidence type="ECO:0000256" key="1">
    <source>
        <dbReference type="ARBA" id="ARBA00003343"/>
    </source>
</evidence>
<dbReference type="InterPro" id="IPR042081">
    <property type="entry name" value="RNA_2'-PTrans_C"/>
</dbReference>
<dbReference type="GO" id="GO:0000215">
    <property type="term" value="F:tRNA 2'-phosphotransferase activity"/>
    <property type="evidence" value="ECO:0007669"/>
    <property type="project" value="UniProtKB-EC"/>
</dbReference>
<dbReference type="PANTHER" id="PTHR12684:SF2">
    <property type="entry name" value="TRNA 2'-PHOSPHOTRANSFERASE 1"/>
    <property type="match status" value="1"/>
</dbReference>
<dbReference type="Pfam" id="PF01885">
    <property type="entry name" value="PTS_2-RNA"/>
    <property type="match status" value="1"/>
</dbReference>
<gene>
    <name evidence="7" type="primary">LOC107559297</name>
</gene>
<dbReference type="InParanoid" id="A0A672N7V8"/>
<evidence type="ECO:0000313" key="7">
    <source>
        <dbReference type="Ensembl" id="ENSSGRP00000045600.1"/>
    </source>
</evidence>
<evidence type="ECO:0000256" key="5">
    <source>
        <dbReference type="ARBA" id="ARBA00023027"/>
    </source>
</evidence>
<comment type="function">
    <text evidence="1">Catalyzes the last step of tRNA splicing, the transfer of the splice junction 2'-phosphate from ligated tRNA to NAD to produce ADP-ribose 1''-2'' cyclic phosphate.</text>
</comment>
<dbReference type="AlphaFoldDB" id="A0A672N7V8"/>
<dbReference type="InterPro" id="IPR002745">
    <property type="entry name" value="Ptrans_KptA/Tpt1"/>
</dbReference>
<evidence type="ECO:0000256" key="3">
    <source>
        <dbReference type="ARBA" id="ARBA00012007"/>
    </source>
</evidence>
<dbReference type="KEGG" id="sgh:107559297"/>
<evidence type="ECO:0000313" key="8">
    <source>
        <dbReference type="Proteomes" id="UP000472262"/>
    </source>
</evidence>
<evidence type="ECO:0000256" key="2">
    <source>
        <dbReference type="ARBA" id="ARBA00009836"/>
    </source>
</evidence>
<dbReference type="SUPFAM" id="SSF56399">
    <property type="entry name" value="ADP-ribosylation"/>
    <property type="match status" value="1"/>
</dbReference>
<dbReference type="OMA" id="RHGASQM"/>
<dbReference type="FunCoup" id="A0A672N7V8">
    <property type="interactions" value="357"/>
</dbReference>
<dbReference type="Proteomes" id="UP000472262">
    <property type="component" value="Unassembled WGS sequence"/>
</dbReference>
<comment type="similarity">
    <text evidence="2">Belongs to the KptA/TPT1 family.</text>
</comment>
<evidence type="ECO:0000256" key="4">
    <source>
        <dbReference type="ARBA" id="ARBA00022679"/>
    </source>
</evidence>
<keyword evidence="5" id="KW-0520">NAD</keyword>
<proteinExistence type="inferred from homology"/>
<dbReference type="EC" id="2.7.1.160" evidence="3"/>
<dbReference type="GO" id="GO:0006388">
    <property type="term" value="P:tRNA splicing, via endonucleolytic cleavage and ligation"/>
    <property type="evidence" value="ECO:0007669"/>
    <property type="project" value="TreeGrafter"/>
</dbReference>
<accession>A0A672N7V8</accession>
<dbReference type="Ensembl" id="ENSSGRT00000048788.1">
    <property type="protein sequence ID" value="ENSSGRP00000045600.1"/>
    <property type="gene ID" value="ENSSGRG00000024475.1"/>
</dbReference>
<protein>
    <recommendedName>
        <fullName evidence="3">2'-phosphotransferase</fullName>
        <ecNumber evidence="3">2.7.1.160</ecNumber>
    </recommendedName>
</protein>
<dbReference type="InterPro" id="IPR042080">
    <property type="entry name" value="RNA_2'-PTrans_N"/>
</dbReference>
<evidence type="ECO:0000256" key="6">
    <source>
        <dbReference type="ARBA" id="ARBA00047949"/>
    </source>
</evidence>
<keyword evidence="4" id="KW-0808">Transferase</keyword>
<keyword evidence="8" id="KW-1185">Reference proteome</keyword>